<reference evidence="1" key="1">
    <citation type="journal article" date="2023" name="Plant J.">
        <title>Genome sequences and population genomics provide insights into the demographic history, inbreeding, and mutation load of two 'living fossil' tree species of Dipteronia.</title>
        <authorList>
            <person name="Feng Y."/>
            <person name="Comes H.P."/>
            <person name="Chen J."/>
            <person name="Zhu S."/>
            <person name="Lu R."/>
            <person name="Zhang X."/>
            <person name="Li P."/>
            <person name="Qiu J."/>
            <person name="Olsen K.M."/>
            <person name="Qiu Y."/>
        </authorList>
    </citation>
    <scope>NUCLEOTIDE SEQUENCE</scope>
    <source>
        <strain evidence="1">NBL</strain>
    </source>
</reference>
<evidence type="ECO:0000313" key="1">
    <source>
        <dbReference type="EMBL" id="KAK3206694.1"/>
    </source>
</evidence>
<protein>
    <submittedName>
        <fullName evidence="1">Uncharacterized protein</fullName>
    </submittedName>
</protein>
<keyword evidence="2" id="KW-1185">Reference proteome</keyword>
<accession>A0AAE0AAG8</accession>
<dbReference type="AlphaFoldDB" id="A0AAE0AAG8"/>
<comment type="caution">
    <text evidence="1">The sequence shown here is derived from an EMBL/GenBank/DDBJ whole genome shotgun (WGS) entry which is preliminary data.</text>
</comment>
<gene>
    <name evidence="1" type="ORF">Dsin_020740</name>
</gene>
<organism evidence="1 2">
    <name type="scientific">Dipteronia sinensis</name>
    <dbReference type="NCBI Taxonomy" id="43782"/>
    <lineage>
        <taxon>Eukaryota</taxon>
        <taxon>Viridiplantae</taxon>
        <taxon>Streptophyta</taxon>
        <taxon>Embryophyta</taxon>
        <taxon>Tracheophyta</taxon>
        <taxon>Spermatophyta</taxon>
        <taxon>Magnoliopsida</taxon>
        <taxon>eudicotyledons</taxon>
        <taxon>Gunneridae</taxon>
        <taxon>Pentapetalae</taxon>
        <taxon>rosids</taxon>
        <taxon>malvids</taxon>
        <taxon>Sapindales</taxon>
        <taxon>Sapindaceae</taxon>
        <taxon>Hippocastanoideae</taxon>
        <taxon>Acereae</taxon>
        <taxon>Dipteronia</taxon>
    </lineage>
</organism>
<dbReference type="EMBL" id="JANJYJ010000006">
    <property type="protein sequence ID" value="KAK3206694.1"/>
    <property type="molecule type" value="Genomic_DNA"/>
</dbReference>
<dbReference type="Proteomes" id="UP001281410">
    <property type="component" value="Unassembled WGS sequence"/>
</dbReference>
<evidence type="ECO:0000313" key="2">
    <source>
        <dbReference type="Proteomes" id="UP001281410"/>
    </source>
</evidence>
<name>A0AAE0AAG8_9ROSI</name>
<proteinExistence type="predicted"/>
<sequence length="89" mass="9799">MAVSALSFIISSYPVRCSCPGSSNHDPNKQKLRYVGNFTKPAKVDLLGKTAGVASTFVASVADQKLYMNKVENADQKLYIISFIQIYLH</sequence>